<gene>
    <name evidence="1" type="ordered locus">Rsph17025_4005</name>
</gene>
<evidence type="ECO:0000313" key="1">
    <source>
        <dbReference type="EMBL" id="ABP72859.1"/>
    </source>
</evidence>
<dbReference type="BioCyc" id="RSPH349102:G1G8M-4128-MONOMER"/>
<reference evidence="1" key="1">
    <citation type="submission" date="2007-04" db="EMBL/GenBank/DDBJ databases">
        <title>Complete sequence of plasmid pRSPA02 of Rhodobacter sphaeroides ATCC 17025.</title>
        <authorList>
            <consortium name="US DOE Joint Genome Institute"/>
            <person name="Copeland A."/>
            <person name="Lucas S."/>
            <person name="Lapidus A."/>
            <person name="Barry K."/>
            <person name="Detter J.C."/>
            <person name="Glavina del Rio T."/>
            <person name="Hammon N."/>
            <person name="Israni S."/>
            <person name="Dalin E."/>
            <person name="Tice H."/>
            <person name="Pitluck S."/>
            <person name="Chertkov O."/>
            <person name="Brettin T."/>
            <person name="Bruce D."/>
            <person name="Han C."/>
            <person name="Schmutz J."/>
            <person name="Larimer F."/>
            <person name="Land M."/>
            <person name="Hauser L."/>
            <person name="Kyrpides N."/>
            <person name="Kim E."/>
            <person name="Richardson P."/>
            <person name="Mackenzie C."/>
            <person name="Choudhary M."/>
            <person name="Donohue T.J."/>
            <person name="Kaplan S."/>
        </authorList>
    </citation>
    <scope>NUCLEOTIDE SEQUENCE [LARGE SCALE GENOMIC DNA]</scope>
    <source>
        <strain evidence="1">ATCC 17025</strain>
        <plasmid evidence="1">pRSPA02</plasmid>
    </source>
</reference>
<name>A4WZP5_CERS5</name>
<dbReference type="Pfam" id="PF08811">
    <property type="entry name" value="DUF1800"/>
    <property type="match status" value="1"/>
</dbReference>
<keyword evidence="1" id="KW-0614">Plasmid</keyword>
<sequence>MLALLRGPDRAAEEWPLPRLPDVLPAMQALQAAFRLPAGDPVKTEKLREARITIRTQMHHSAAIAVARALGSPDGFRERLVQFWSGHFAVLARRLRDSALPGALVEDAIRPHLAGRFSDLLAAVTLHPAMIAYLDQGSSVGQLSVIGRRRGRGLNENLARELMELHTLGVGAAYSQADVTQMAELLTGLGFDPVKGFVFRRRAAEPGAETVLGIRYEGEGLAPIRAALDDLAARPETARHVATKLARHFVADDPDPDLVAIVKEAFLATRGDLLAVYGALLDHPAAWTVRRMKVRQPFDYVVAGLRALDVRPEEVGRLPARRLARLILDPMRGMGQPWQRPGGPDGWPEEAEAWITPPRLSARILWALDMPTAFRRELPEPALLADRALGPYAGKELHLAASRAESRRDATALVLASAEFNRR</sequence>
<organism evidence="1">
    <name type="scientific">Cereibacter sphaeroides (strain ATCC 17025 / ATH 2.4.3)</name>
    <name type="common">Rhodobacter sphaeroides</name>
    <dbReference type="NCBI Taxonomy" id="349102"/>
    <lineage>
        <taxon>Bacteria</taxon>
        <taxon>Pseudomonadati</taxon>
        <taxon>Pseudomonadota</taxon>
        <taxon>Alphaproteobacteria</taxon>
        <taxon>Rhodobacterales</taxon>
        <taxon>Paracoccaceae</taxon>
        <taxon>Cereibacter</taxon>
    </lineage>
</organism>
<accession>A4WZP5</accession>
<dbReference type="AlphaFoldDB" id="A4WZP5"/>
<dbReference type="KEGG" id="rsq:Rsph17025_4005"/>
<dbReference type="HOGENOM" id="CLU_026001_0_1_5"/>
<dbReference type="InterPro" id="IPR014917">
    <property type="entry name" value="DUF1800"/>
</dbReference>
<protein>
    <recommendedName>
        <fullName evidence="2">DUF1800 domain-containing protein</fullName>
    </recommendedName>
</protein>
<evidence type="ECO:0008006" key="2">
    <source>
        <dbReference type="Google" id="ProtNLM"/>
    </source>
</evidence>
<geneLocation type="plasmid" evidence="1">
    <name>pRSPA02</name>
</geneLocation>
<proteinExistence type="predicted"/>
<dbReference type="EMBL" id="CP000663">
    <property type="protein sequence ID" value="ABP72859.1"/>
    <property type="molecule type" value="Genomic_DNA"/>
</dbReference>